<dbReference type="SMART" id="SM01038">
    <property type="entry name" value="Bgal_small_N"/>
    <property type="match status" value="1"/>
</dbReference>
<dbReference type="SUPFAM" id="SSF49785">
    <property type="entry name" value="Galactose-binding domain-like"/>
    <property type="match status" value="1"/>
</dbReference>
<dbReference type="GO" id="GO:0009341">
    <property type="term" value="C:beta-galactosidase complex"/>
    <property type="evidence" value="ECO:0007669"/>
    <property type="project" value="InterPro"/>
</dbReference>
<dbReference type="Gene3D" id="2.60.120.260">
    <property type="entry name" value="Galactose-binding domain-like"/>
    <property type="match status" value="1"/>
</dbReference>
<dbReference type="GO" id="GO:0004565">
    <property type="term" value="F:beta-galactosidase activity"/>
    <property type="evidence" value="ECO:0007669"/>
    <property type="project" value="UniProtKB-EC"/>
</dbReference>
<dbReference type="STRING" id="1324314.BVG16_26440"/>
<keyword evidence="5 8" id="KW-0378">Hydrolase</keyword>
<name>A0A1T2X263_9BACL</name>
<dbReference type="Pfam" id="PF02836">
    <property type="entry name" value="Glyco_hydro_2_C"/>
    <property type="match status" value="1"/>
</dbReference>
<dbReference type="InterPro" id="IPR006101">
    <property type="entry name" value="Glyco_hydro_2"/>
</dbReference>
<evidence type="ECO:0000256" key="3">
    <source>
        <dbReference type="ARBA" id="ARBA00012756"/>
    </source>
</evidence>
<reference evidence="10 11" key="1">
    <citation type="submission" date="2017-01" db="EMBL/GenBank/DDBJ databases">
        <title>Genome analysis of Paenibacillus selenitrireducens ES3-24.</title>
        <authorList>
            <person name="Xu D."/>
            <person name="Yao R."/>
            <person name="Zheng S."/>
        </authorList>
    </citation>
    <scope>NUCLEOTIDE SEQUENCE [LARGE SCALE GENOMIC DNA]</scope>
    <source>
        <strain evidence="10 11">ES3-24</strain>
    </source>
</reference>
<dbReference type="RefSeq" id="WP_078502211.1">
    <property type="nucleotide sequence ID" value="NZ_MSZX01000013.1"/>
</dbReference>
<dbReference type="PROSITE" id="PS00719">
    <property type="entry name" value="GLYCOSYL_HYDROL_F2_1"/>
    <property type="match status" value="1"/>
</dbReference>
<comment type="similarity">
    <text evidence="2 8">Belongs to the glycosyl hydrolase 2 family.</text>
</comment>
<dbReference type="Gene3D" id="2.70.98.10">
    <property type="match status" value="1"/>
</dbReference>
<dbReference type="Gene3D" id="3.20.20.80">
    <property type="entry name" value="Glycosidases"/>
    <property type="match status" value="1"/>
</dbReference>
<dbReference type="InterPro" id="IPR011013">
    <property type="entry name" value="Gal_mutarotase_sf_dom"/>
</dbReference>
<dbReference type="SUPFAM" id="SSF74650">
    <property type="entry name" value="Galactose mutarotase-like"/>
    <property type="match status" value="1"/>
</dbReference>
<dbReference type="InterPro" id="IPR036156">
    <property type="entry name" value="Beta-gal/glucu_dom_sf"/>
</dbReference>
<dbReference type="EC" id="3.2.1.23" evidence="3 8"/>
<dbReference type="Pfam" id="PF02929">
    <property type="entry name" value="Bgal_small_N"/>
    <property type="match status" value="1"/>
</dbReference>
<evidence type="ECO:0000313" key="10">
    <source>
        <dbReference type="EMBL" id="OPA73981.1"/>
    </source>
</evidence>
<dbReference type="GO" id="GO:0030246">
    <property type="term" value="F:carbohydrate binding"/>
    <property type="evidence" value="ECO:0007669"/>
    <property type="project" value="InterPro"/>
</dbReference>
<dbReference type="GO" id="GO:0005990">
    <property type="term" value="P:lactose catabolic process"/>
    <property type="evidence" value="ECO:0007669"/>
    <property type="project" value="TreeGrafter"/>
</dbReference>
<dbReference type="InterPro" id="IPR004199">
    <property type="entry name" value="B-gal_small/dom_5"/>
</dbReference>
<dbReference type="EMBL" id="MSZX01000013">
    <property type="protein sequence ID" value="OPA73981.1"/>
    <property type="molecule type" value="Genomic_DNA"/>
</dbReference>
<dbReference type="PANTHER" id="PTHR46323:SF2">
    <property type="entry name" value="BETA-GALACTOSIDASE"/>
    <property type="match status" value="1"/>
</dbReference>
<gene>
    <name evidence="10" type="ORF">BVG16_26440</name>
</gene>
<proteinExistence type="inferred from homology"/>
<evidence type="ECO:0000313" key="11">
    <source>
        <dbReference type="Proteomes" id="UP000190188"/>
    </source>
</evidence>
<dbReference type="InterPro" id="IPR006102">
    <property type="entry name" value="Ig-like_GH2"/>
</dbReference>
<dbReference type="Gene3D" id="2.60.40.10">
    <property type="entry name" value="Immunoglobulins"/>
    <property type="match status" value="2"/>
</dbReference>
<dbReference type="InterPro" id="IPR032312">
    <property type="entry name" value="LacZ_4"/>
</dbReference>
<dbReference type="Pfam" id="PF00703">
    <property type="entry name" value="Glyco_hydro_2"/>
    <property type="match status" value="1"/>
</dbReference>
<sequence length="1007" mass="114657">MLNQLMNYVEQPDLLQINRLPARAHYIPYQDLEQAKRGKRGQSSAYQTLNGNWKFQYHASVKDVQEGFYESVTDVSHWDDLIVPSCWQTQGYDQLHYTNVNYPIPCDPPYVPDENPAGVYVRDFQIPASWQNQETYVMFEGVNSCFYLWVNGTFVGYSQGSRIPAEFQISEYVQPGRNRMAVLVLKWCDGTYLEDQDAWRYSGIYRDVYLLSREKTHIRDVFAKSELTEDLKQATVQIEIQATGPIPVKAELKDANGEIVAAAESTIEGQGSLTLSLTQPKLWNAEAPYLYDLYVQGGQEVLMFPTGFRWVEVRDGVFCVNGQAVKLKGVNRHDSHPTLGQTIPLNHMIQDLKLMKQHNINTIRTSHYPNDPRFLTLCDQYGFYVVDEADLECHGMGAAGAWHQLSSDPAWHDAYLERAVRMVERDKNHASIVMWSLGNESGYGPNHVAMAAWIKSRDTSRLVHYEGFVHNEGEAHGEYLDMDSRMYSSVQETEAFAIDPNRTKPFFLCEYSHAMGNGPGDLKDYWDLIYKYPKLMGGCVWEWCDHGIATVTPKGEAYFAYGGDFGDQPNDGNFCIDGLVSPDRQPHTGLLELKQVIAPVHIEAVDMQQGIFEITNRYDFIDLSHLALSWRIEQEGRLLEQGQIWQLQAAPHATASITLPYHLPANVDDRTYLTLSIWQNQDNAWASIGHEITFAQFQLGAVQPASEKQGTTFIGSDEAIHVEEQEGLLIVRGFDFEHVFDLQAGVIRAMSKHGVALLTKPARYQIWRAPIDNDRNVRHSWENEGYHRAQMKVYSSAWNQPNPSTVEIQVSFSLGAYIRYPFLRGEARWSIDTSGGLHVKTDVTVREGIPFLPRFGLELTMPKGTEEVEYYGLGPHESYIDKRQSVRKGKYLLTVDEMFESYVMPQENGSRFGTEWAIVSNALGMGLHLSSTDTFSFNASHFTPEDLTEAQHTYELAKRAETIVQIDYKMSGVGSNSCGPELLEAYRMDDKQFTCEFMLRPIFKEDE</sequence>
<evidence type="ECO:0000256" key="8">
    <source>
        <dbReference type="RuleBase" id="RU361154"/>
    </source>
</evidence>
<dbReference type="PROSITE" id="PS00608">
    <property type="entry name" value="GLYCOSYL_HYDROL_F2_2"/>
    <property type="match status" value="1"/>
</dbReference>
<dbReference type="FunFam" id="3.20.20.80:FF:000018">
    <property type="entry name" value="Beta-galactosidase"/>
    <property type="match status" value="1"/>
</dbReference>
<dbReference type="SUPFAM" id="SSF51445">
    <property type="entry name" value="(Trans)glycosidases"/>
    <property type="match status" value="1"/>
</dbReference>
<dbReference type="Pfam" id="PF16353">
    <property type="entry name" value="LacZ_4"/>
    <property type="match status" value="1"/>
</dbReference>
<dbReference type="InterPro" id="IPR014718">
    <property type="entry name" value="GH-type_carb-bd"/>
</dbReference>
<dbReference type="InterPro" id="IPR013783">
    <property type="entry name" value="Ig-like_fold"/>
</dbReference>
<protein>
    <recommendedName>
        <fullName evidence="4 8">Beta-galactosidase</fullName>
        <ecNumber evidence="3 8">3.2.1.23</ecNumber>
    </recommendedName>
    <alternativeName>
        <fullName evidence="7 8">Lactase</fullName>
    </alternativeName>
</protein>
<comment type="caution">
    <text evidence="10">The sequence shown here is derived from an EMBL/GenBank/DDBJ whole genome shotgun (WGS) entry which is preliminary data.</text>
</comment>
<dbReference type="SUPFAM" id="SSF49303">
    <property type="entry name" value="beta-Galactosidase/glucuronidase domain"/>
    <property type="match status" value="2"/>
</dbReference>
<dbReference type="AlphaFoldDB" id="A0A1T2X263"/>
<dbReference type="Pfam" id="PF02837">
    <property type="entry name" value="Glyco_hydro_2_N"/>
    <property type="match status" value="1"/>
</dbReference>
<evidence type="ECO:0000256" key="7">
    <source>
        <dbReference type="ARBA" id="ARBA00032230"/>
    </source>
</evidence>
<dbReference type="InterPro" id="IPR023230">
    <property type="entry name" value="Glyco_hydro_2_CS"/>
</dbReference>
<evidence type="ECO:0000256" key="2">
    <source>
        <dbReference type="ARBA" id="ARBA00007401"/>
    </source>
</evidence>
<dbReference type="Proteomes" id="UP000190188">
    <property type="component" value="Unassembled WGS sequence"/>
</dbReference>
<dbReference type="InterPro" id="IPR006103">
    <property type="entry name" value="Glyco_hydro_2_cat"/>
</dbReference>
<dbReference type="InterPro" id="IPR023232">
    <property type="entry name" value="Glyco_hydro_2_AS"/>
</dbReference>
<evidence type="ECO:0000256" key="5">
    <source>
        <dbReference type="ARBA" id="ARBA00022801"/>
    </source>
</evidence>
<dbReference type="OrthoDB" id="9762066at2"/>
<evidence type="ECO:0000259" key="9">
    <source>
        <dbReference type="SMART" id="SM01038"/>
    </source>
</evidence>
<evidence type="ECO:0000256" key="4">
    <source>
        <dbReference type="ARBA" id="ARBA00013303"/>
    </source>
</evidence>
<feature type="domain" description="Beta galactosidase small chain/" evidence="9">
    <location>
        <begin position="730"/>
        <end position="1000"/>
    </location>
</feature>
<dbReference type="PRINTS" id="PR00132">
    <property type="entry name" value="GLHYDRLASE2"/>
</dbReference>
<comment type="catalytic activity">
    <reaction evidence="1 8">
        <text>Hydrolysis of terminal non-reducing beta-D-galactose residues in beta-D-galactosides.</text>
        <dbReference type="EC" id="3.2.1.23"/>
    </reaction>
</comment>
<dbReference type="InterPro" id="IPR017853">
    <property type="entry name" value="GH"/>
</dbReference>
<organism evidence="10 11">
    <name type="scientific">Paenibacillus selenitireducens</name>
    <dbReference type="NCBI Taxonomy" id="1324314"/>
    <lineage>
        <taxon>Bacteria</taxon>
        <taxon>Bacillati</taxon>
        <taxon>Bacillota</taxon>
        <taxon>Bacilli</taxon>
        <taxon>Bacillales</taxon>
        <taxon>Paenibacillaceae</taxon>
        <taxon>Paenibacillus</taxon>
    </lineage>
</organism>
<dbReference type="InterPro" id="IPR050347">
    <property type="entry name" value="Bact_Beta-galactosidase"/>
</dbReference>
<evidence type="ECO:0000256" key="6">
    <source>
        <dbReference type="ARBA" id="ARBA00023295"/>
    </source>
</evidence>
<evidence type="ECO:0000256" key="1">
    <source>
        <dbReference type="ARBA" id="ARBA00001412"/>
    </source>
</evidence>
<keyword evidence="11" id="KW-1185">Reference proteome</keyword>
<keyword evidence="6 8" id="KW-0326">Glycosidase</keyword>
<dbReference type="PANTHER" id="PTHR46323">
    <property type="entry name" value="BETA-GALACTOSIDASE"/>
    <property type="match status" value="1"/>
</dbReference>
<dbReference type="InterPro" id="IPR006104">
    <property type="entry name" value="Glyco_hydro_2_N"/>
</dbReference>
<accession>A0A1T2X263</accession>
<dbReference type="InterPro" id="IPR008979">
    <property type="entry name" value="Galactose-bd-like_sf"/>
</dbReference>